<evidence type="ECO:0000259" key="4">
    <source>
        <dbReference type="Pfam" id="PF07635"/>
    </source>
</evidence>
<keyword evidence="6" id="KW-1185">Reference proteome</keyword>
<dbReference type="GO" id="GO:0020037">
    <property type="term" value="F:heme binding"/>
    <property type="evidence" value="ECO:0007669"/>
    <property type="project" value="InterPro"/>
</dbReference>
<proteinExistence type="predicted"/>
<evidence type="ECO:0000259" key="3">
    <source>
        <dbReference type="Pfam" id="PF07587"/>
    </source>
</evidence>
<comment type="caution">
    <text evidence="5">The sequence shown here is derived from an EMBL/GenBank/DDBJ whole genome shotgun (WGS) entry which is preliminary data.</text>
</comment>
<feature type="domain" description="DUF1553" evidence="3">
    <location>
        <begin position="708"/>
        <end position="969"/>
    </location>
</feature>
<evidence type="ECO:0000313" key="5">
    <source>
        <dbReference type="EMBL" id="MCO6046351.1"/>
    </source>
</evidence>
<dbReference type="SUPFAM" id="SSF46626">
    <property type="entry name" value="Cytochrome c"/>
    <property type="match status" value="1"/>
</dbReference>
<dbReference type="PANTHER" id="PTHR35889:SF3">
    <property type="entry name" value="F-BOX DOMAIN-CONTAINING PROTEIN"/>
    <property type="match status" value="1"/>
</dbReference>
<dbReference type="Pfam" id="PF07635">
    <property type="entry name" value="PSCyt1"/>
    <property type="match status" value="1"/>
</dbReference>
<dbReference type="Pfam" id="PF07583">
    <property type="entry name" value="PSCyt2"/>
    <property type="match status" value="1"/>
</dbReference>
<feature type="signal peptide" evidence="1">
    <location>
        <begin position="1"/>
        <end position="22"/>
    </location>
</feature>
<feature type="domain" description="Cytochrome C Planctomycete-type" evidence="4">
    <location>
        <begin position="37"/>
        <end position="91"/>
    </location>
</feature>
<dbReference type="RefSeq" id="WP_252854463.1">
    <property type="nucleotide sequence ID" value="NZ_JAMXLR010000072.1"/>
</dbReference>
<dbReference type="InterPro" id="IPR036909">
    <property type="entry name" value="Cyt_c-like_dom_sf"/>
</dbReference>
<name>A0A9X2FIT2_9BACT</name>
<feature type="chain" id="PRO_5040796817" evidence="1">
    <location>
        <begin position="23"/>
        <end position="1025"/>
    </location>
</feature>
<accession>A0A9X2FIT2</accession>
<dbReference type="GO" id="GO:0009055">
    <property type="term" value="F:electron transfer activity"/>
    <property type="evidence" value="ECO:0007669"/>
    <property type="project" value="InterPro"/>
</dbReference>
<dbReference type="InterPro" id="IPR011429">
    <property type="entry name" value="Cyt_c_Planctomycete-type"/>
</dbReference>
<feature type="domain" description="DUF1549" evidence="2">
    <location>
        <begin position="141"/>
        <end position="346"/>
    </location>
</feature>
<evidence type="ECO:0000256" key="1">
    <source>
        <dbReference type="SAM" id="SignalP"/>
    </source>
</evidence>
<dbReference type="Proteomes" id="UP001155241">
    <property type="component" value="Unassembled WGS sequence"/>
</dbReference>
<keyword evidence="1" id="KW-0732">Signal</keyword>
<protein>
    <submittedName>
        <fullName evidence="5">PSD1 and planctomycete cytochrome C domain-containing protein</fullName>
    </submittedName>
</protein>
<dbReference type="AlphaFoldDB" id="A0A9X2FIT2"/>
<evidence type="ECO:0000259" key="2">
    <source>
        <dbReference type="Pfam" id="PF07583"/>
    </source>
</evidence>
<dbReference type="InterPro" id="IPR011444">
    <property type="entry name" value="DUF1549"/>
</dbReference>
<dbReference type="EMBL" id="JAMXLR010000072">
    <property type="protein sequence ID" value="MCO6046351.1"/>
    <property type="molecule type" value="Genomic_DNA"/>
</dbReference>
<reference evidence="5" key="1">
    <citation type="submission" date="2022-06" db="EMBL/GenBank/DDBJ databases">
        <title>Aeoliella straminimaris, a novel planctomycete from sediments.</title>
        <authorList>
            <person name="Vitorino I.R."/>
            <person name="Lage O.M."/>
        </authorList>
    </citation>
    <scope>NUCLEOTIDE SEQUENCE</scope>
    <source>
        <strain evidence="5">ICT_H6.2</strain>
    </source>
</reference>
<evidence type="ECO:0000313" key="6">
    <source>
        <dbReference type="Proteomes" id="UP001155241"/>
    </source>
</evidence>
<gene>
    <name evidence="5" type="ORF">NG895_20825</name>
</gene>
<dbReference type="Pfam" id="PF07587">
    <property type="entry name" value="PSD1"/>
    <property type="match status" value="1"/>
</dbReference>
<organism evidence="5 6">
    <name type="scientific">Aeoliella straminimaris</name>
    <dbReference type="NCBI Taxonomy" id="2954799"/>
    <lineage>
        <taxon>Bacteria</taxon>
        <taxon>Pseudomonadati</taxon>
        <taxon>Planctomycetota</taxon>
        <taxon>Planctomycetia</taxon>
        <taxon>Pirellulales</taxon>
        <taxon>Lacipirellulaceae</taxon>
        <taxon>Aeoliella</taxon>
    </lineage>
</organism>
<dbReference type="InterPro" id="IPR022655">
    <property type="entry name" value="DUF1553"/>
</dbReference>
<sequence>MLISKFLHIALALTLVGSVSKAVDFQREVLPLLSDRCFQCHGPDENARQADLRLDVRGEAIDYGAIVPHQPESSTLVERILADDDSVMPPRTAKKQLSPAEREILRQWVAEGAKYEKHWAFMPPQKRMPPEVENKDWPAGPIDRFVLAKLEGQGLTPNNEADRYTLIRRLYLDLTGLPPSAEEVEAFAADKSAGAYERLVDRLLASPHFGERMALEWLDAVRYADTNGYSIDGGRHMWLWRDWVINAFNQNWPYDQFLVEQLAGDLLENPTDAQLIATGMQRNNMVTHEGGTIPEENLTNYNADRVKTLGEAVMGLTLGCAQCHDHKYDPITQRDYYRLFAFFNTLSDKGLDGSGGVNPRPFFEAQTVLQTGEEPVLRETIAHLEQQLANPSEADMAKWEDRQREELDRRAVGLVILPTRALKISTPNSGSGFGIDNERVIHITYAPDIAAYDVLLQLPSIDEPITGIRVRMLPDDELDGALGHGKLEAGDTQKSLLLTALSMSADAAPGEVVNLHRLIPARQVTASSWREGYRAENVLDPRRQNGWSPKLESSAPQHLTYTFQSPIDAGQTPYLTVQLNYGKGGRRIAARTEIDVITGNDDGSPLPAEMISIVRTPVNQRSEQQQQALADYYAQHASATQSLRTALANARERLGVVTGKFSTMIMDQAEEPRTTYVLARGDYSQPGKVVTPGTPEVLPAMDEAAPSNRLGLAQWLVAPDHPLTARVEVNRVWKQLFGAGLVRTPADFGVQGAYPTHPELLDWLAVDFVEHGWDVKRLVRMIVTSSTYRQSAAAPAELLRRDPLNELLARGPRFRLPAEFVRDSALKTSGLLVDRLGGPSVNPYTPGDPWREVSHYGSTYATAQAFVQDHGEKLYRRSLYTYWKRTVPPPNMAAFDAPNRETCVVNRGATNTPLQALVLLNDTQFVEASRAFAERIYAHDSTDESRLRWATMEMLSRPPTDAELGILMAALSRERESYASDRPAAEKLLDVGESARDESIPVEEHAAWTQIATLLLNLSEAITRN</sequence>
<dbReference type="PANTHER" id="PTHR35889">
    <property type="entry name" value="CYCLOINULO-OLIGOSACCHARIDE FRUCTANOTRANSFERASE-RELATED"/>
    <property type="match status" value="1"/>
</dbReference>